<sequence>MVHEYKTLSHTFEEIKAENASLKNSSAESSSDELEDTDSLKTELSRLKIENDLLRNEASELKAEVDKLTKEMSSWNQSTRSLFKLSKMMRRRFIVATGSPAASEFRRYCLLLMMTAIHYGLKVNWSKVLFHVLKDMMDRSQRKAKGFAAQIGVLLKGIPTFTMGDGVPFPSAKILSMKTVHTYIVTNTTIDARAESEEPGMAKTVVEKKTPKAKKKTSSADEIPVDIFAEIAASKKRSATEADAPIITKKRRTGKSKPSVSQVNLDIVQVAPDVEPLQIIDPTHAVAAVPSPVLKRKSRKRRLVLSRGSDDESVGTKEIVKDADADAVASTDEATENSSAYVSATVGRHSTKKIVLLTSTSSHMFRGNSDACVSATVEILTIKTTVLLTSFHLIVFKGNRSACVSITDRGLYVVGGTWSMC</sequence>
<dbReference type="Proteomes" id="UP000250235">
    <property type="component" value="Unassembled WGS sequence"/>
</dbReference>
<accession>A0A2Z7AZI1</accession>
<evidence type="ECO:0000256" key="1">
    <source>
        <dbReference type="SAM" id="MobiDB-lite"/>
    </source>
</evidence>
<dbReference type="EMBL" id="KV010639">
    <property type="protein sequence ID" value="KZV27304.1"/>
    <property type="molecule type" value="Genomic_DNA"/>
</dbReference>
<evidence type="ECO:0000313" key="2">
    <source>
        <dbReference type="EMBL" id="KZV27304.1"/>
    </source>
</evidence>
<dbReference type="Gene3D" id="1.20.5.1700">
    <property type="match status" value="1"/>
</dbReference>
<dbReference type="AlphaFoldDB" id="A0A2Z7AZI1"/>
<proteinExistence type="predicted"/>
<protein>
    <submittedName>
        <fullName evidence="2">Uncharacterized protein</fullName>
    </submittedName>
</protein>
<keyword evidence="3" id="KW-1185">Reference proteome</keyword>
<reference evidence="2 3" key="1">
    <citation type="journal article" date="2015" name="Proc. Natl. Acad. Sci. U.S.A.">
        <title>The resurrection genome of Boea hygrometrica: A blueprint for survival of dehydration.</title>
        <authorList>
            <person name="Xiao L."/>
            <person name="Yang G."/>
            <person name="Zhang L."/>
            <person name="Yang X."/>
            <person name="Zhao S."/>
            <person name="Ji Z."/>
            <person name="Zhou Q."/>
            <person name="Hu M."/>
            <person name="Wang Y."/>
            <person name="Chen M."/>
            <person name="Xu Y."/>
            <person name="Jin H."/>
            <person name="Xiao X."/>
            <person name="Hu G."/>
            <person name="Bao F."/>
            <person name="Hu Y."/>
            <person name="Wan P."/>
            <person name="Li L."/>
            <person name="Deng X."/>
            <person name="Kuang T."/>
            <person name="Xiang C."/>
            <person name="Zhu J.K."/>
            <person name="Oliver M.J."/>
            <person name="He Y."/>
        </authorList>
    </citation>
    <scope>NUCLEOTIDE SEQUENCE [LARGE SCALE GENOMIC DNA]</scope>
    <source>
        <strain evidence="3">cv. XS01</strain>
    </source>
</reference>
<name>A0A2Z7AZI1_9LAMI</name>
<feature type="compositionally biased region" description="Low complexity" evidence="1">
    <location>
        <begin position="19"/>
        <end position="29"/>
    </location>
</feature>
<evidence type="ECO:0000313" key="3">
    <source>
        <dbReference type="Proteomes" id="UP000250235"/>
    </source>
</evidence>
<gene>
    <name evidence="2" type="ORF">F511_17208</name>
</gene>
<feature type="region of interest" description="Disordered" evidence="1">
    <location>
        <begin position="19"/>
        <end position="39"/>
    </location>
</feature>
<organism evidence="2 3">
    <name type="scientific">Dorcoceras hygrometricum</name>
    <dbReference type="NCBI Taxonomy" id="472368"/>
    <lineage>
        <taxon>Eukaryota</taxon>
        <taxon>Viridiplantae</taxon>
        <taxon>Streptophyta</taxon>
        <taxon>Embryophyta</taxon>
        <taxon>Tracheophyta</taxon>
        <taxon>Spermatophyta</taxon>
        <taxon>Magnoliopsida</taxon>
        <taxon>eudicotyledons</taxon>
        <taxon>Gunneridae</taxon>
        <taxon>Pentapetalae</taxon>
        <taxon>asterids</taxon>
        <taxon>lamiids</taxon>
        <taxon>Lamiales</taxon>
        <taxon>Gesneriaceae</taxon>
        <taxon>Didymocarpoideae</taxon>
        <taxon>Trichosporeae</taxon>
        <taxon>Loxocarpinae</taxon>
        <taxon>Dorcoceras</taxon>
    </lineage>
</organism>